<feature type="domain" description="Berberine/berberine-like" evidence="3">
    <location>
        <begin position="77"/>
        <end position="116"/>
    </location>
</feature>
<dbReference type="OMA" id="FDWINGI"/>
<dbReference type="Proteomes" id="UP000222542">
    <property type="component" value="Unassembled WGS sequence"/>
</dbReference>
<evidence type="ECO:0000259" key="3">
    <source>
        <dbReference type="Pfam" id="PF08031"/>
    </source>
</evidence>
<sequence>MRSKMVMGLVILTPHGGKMSKILEDAIPFPHRKGVLYNVQYFALWHHPNKTVDKKKFDWINGIYDYMGKFVSKPGTAYLNTRGLDLGRTKNGNEKYSQAKSWGEMYFKQNFDKLARD</sequence>
<dbReference type="GO" id="GO:0016491">
    <property type="term" value="F:oxidoreductase activity"/>
    <property type="evidence" value="ECO:0007669"/>
    <property type="project" value="InterPro"/>
</dbReference>
<proteinExistence type="predicted"/>
<dbReference type="STRING" id="4072.A0A2G3A552"/>
<keyword evidence="5" id="KW-1185">Reference proteome</keyword>
<evidence type="ECO:0000256" key="2">
    <source>
        <dbReference type="ARBA" id="ARBA00022827"/>
    </source>
</evidence>
<keyword evidence="1" id="KW-0285">Flavoprotein</keyword>
<name>A0A2G3A552_CAPAN</name>
<dbReference type="InterPro" id="IPR016169">
    <property type="entry name" value="FAD-bd_PCMH_sub2"/>
</dbReference>
<reference evidence="4 5" key="1">
    <citation type="journal article" date="2014" name="Nat. Genet.">
        <title>Genome sequence of the hot pepper provides insights into the evolution of pungency in Capsicum species.</title>
        <authorList>
            <person name="Kim S."/>
            <person name="Park M."/>
            <person name="Yeom S.I."/>
            <person name="Kim Y.M."/>
            <person name="Lee J.M."/>
            <person name="Lee H.A."/>
            <person name="Seo E."/>
            <person name="Choi J."/>
            <person name="Cheong K."/>
            <person name="Kim K.T."/>
            <person name="Jung K."/>
            <person name="Lee G.W."/>
            <person name="Oh S.K."/>
            <person name="Bae C."/>
            <person name="Kim S.B."/>
            <person name="Lee H.Y."/>
            <person name="Kim S.Y."/>
            <person name="Kim M.S."/>
            <person name="Kang B.C."/>
            <person name="Jo Y.D."/>
            <person name="Yang H.B."/>
            <person name="Jeong H.J."/>
            <person name="Kang W.H."/>
            <person name="Kwon J.K."/>
            <person name="Shin C."/>
            <person name="Lim J.Y."/>
            <person name="Park J.H."/>
            <person name="Huh J.H."/>
            <person name="Kim J.S."/>
            <person name="Kim B.D."/>
            <person name="Cohen O."/>
            <person name="Paran I."/>
            <person name="Suh M.C."/>
            <person name="Lee S.B."/>
            <person name="Kim Y.K."/>
            <person name="Shin Y."/>
            <person name="Noh S.J."/>
            <person name="Park J."/>
            <person name="Seo Y.S."/>
            <person name="Kwon S.Y."/>
            <person name="Kim H.A."/>
            <person name="Park J.M."/>
            <person name="Kim H.J."/>
            <person name="Choi S.B."/>
            <person name="Bosland P.W."/>
            <person name="Reeves G."/>
            <person name="Jo S.H."/>
            <person name="Lee B.W."/>
            <person name="Cho H.T."/>
            <person name="Choi H.S."/>
            <person name="Lee M.S."/>
            <person name="Yu Y."/>
            <person name="Do Choi Y."/>
            <person name="Park B.S."/>
            <person name="van Deynze A."/>
            <person name="Ashrafi H."/>
            <person name="Hill T."/>
            <person name="Kim W.T."/>
            <person name="Pai H.S."/>
            <person name="Ahn H.K."/>
            <person name="Yeam I."/>
            <person name="Giovannoni J.J."/>
            <person name="Rose J.K."/>
            <person name="Sorensen I."/>
            <person name="Lee S.J."/>
            <person name="Kim R.W."/>
            <person name="Choi I.Y."/>
            <person name="Choi B.S."/>
            <person name="Lim J.S."/>
            <person name="Lee Y.H."/>
            <person name="Choi D."/>
        </authorList>
    </citation>
    <scope>NUCLEOTIDE SEQUENCE [LARGE SCALE GENOMIC DNA]</scope>
    <source>
        <strain evidence="5">cv. CM334</strain>
    </source>
</reference>
<evidence type="ECO:0000256" key="1">
    <source>
        <dbReference type="ARBA" id="ARBA00022630"/>
    </source>
</evidence>
<dbReference type="EMBL" id="AYRZ02000002">
    <property type="protein sequence ID" value="PHT89320.1"/>
    <property type="molecule type" value="Genomic_DNA"/>
</dbReference>
<dbReference type="GO" id="GO:0050660">
    <property type="term" value="F:flavin adenine dinucleotide binding"/>
    <property type="evidence" value="ECO:0007669"/>
    <property type="project" value="InterPro"/>
</dbReference>
<gene>
    <name evidence="4" type="ORF">T459_04433</name>
</gene>
<dbReference type="PANTHER" id="PTHR32448">
    <property type="entry name" value="OS08G0158400 PROTEIN"/>
    <property type="match status" value="1"/>
</dbReference>
<evidence type="ECO:0000313" key="5">
    <source>
        <dbReference type="Proteomes" id="UP000222542"/>
    </source>
</evidence>
<dbReference type="Gene3D" id="3.40.462.20">
    <property type="match status" value="1"/>
</dbReference>
<evidence type="ECO:0000313" key="4">
    <source>
        <dbReference type="EMBL" id="PHT89320.1"/>
    </source>
</evidence>
<reference evidence="4 5" key="2">
    <citation type="journal article" date="2017" name="Genome Biol.">
        <title>New reference genome sequences of hot pepper reveal the massive evolution of plant disease-resistance genes by retroduplication.</title>
        <authorList>
            <person name="Kim S."/>
            <person name="Park J."/>
            <person name="Yeom S.I."/>
            <person name="Kim Y.M."/>
            <person name="Seo E."/>
            <person name="Kim K.T."/>
            <person name="Kim M.S."/>
            <person name="Lee J.M."/>
            <person name="Cheong K."/>
            <person name="Shin H.S."/>
            <person name="Kim S.B."/>
            <person name="Han K."/>
            <person name="Lee J."/>
            <person name="Park M."/>
            <person name="Lee H.A."/>
            <person name="Lee H.Y."/>
            <person name="Lee Y."/>
            <person name="Oh S."/>
            <person name="Lee J.H."/>
            <person name="Choi E."/>
            <person name="Choi E."/>
            <person name="Lee S.E."/>
            <person name="Jeon J."/>
            <person name="Kim H."/>
            <person name="Choi G."/>
            <person name="Song H."/>
            <person name="Lee J."/>
            <person name="Lee S.C."/>
            <person name="Kwon J.K."/>
            <person name="Lee H.Y."/>
            <person name="Koo N."/>
            <person name="Hong Y."/>
            <person name="Kim R.W."/>
            <person name="Kang W.H."/>
            <person name="Huh J.H."/>
            <person name="Kang B.C."/>
            <person name="Yang T.J."/>
            <person name="Lee Y.H."/>
            <person name="Bennetzen J.L."/>
            <person name="Choi D."/>
        </authorList>
    </citation>
    <scope>NUCLEOTIDE SEQUENCE [LARGE SCALE GENOMIC DNA]</scope>
    <source>
        <strain evidence="5">cv. CM334</strain>
    </source>
</reference>
<accession>A0A2G3A552</accession>
<dbReference type="AlphaFoldDB" id="A0A2G3A552"/>
<organism evidence="4 5">
    <name type="scientific">Capsicum annuum</name>
    <name type="common">Capsicum pepper</name>
    <dbReference type="NCBI Taxonomy" id="4072"/>
    <lineage>
        <taxon>Eukaryota</taxon>
        <taxon>Viridiplantae</taxon>
        <taxon>Streptophyta</taxon>
        <taxon>Embryophyta</taxon>
        <taxon>Tracheophyta</taxon>
        <taxon>Spermatophyta</taxon>
        <taxon>Magnoliopsida</taxon>
        <taxon>eudicotyledons</taxon>
        <taxon>Gunneridae</taxon>
        <taxon>Pentapetalae</taxon>
        <taxon>asterids</taxon>
        <taxon>lamiids</taxon>
        <taxon>Solanales</taxon>
        <taxon>Solanaceae</taxon>
        <taxon>Solanoideae</taxon>
        <taxon>Capsiceae</taxon>
        <taxon>Capsicum</taxon>
    </lineage>
</organism>
<dbReference type="Gramene" id="PHT89320">
    <property type="protein sequence ID" value="PHT89320"/>
    <property type="gene ID" value="T459_04433"/>
</dbReference>
<dbReference type="Gene3D" id="3.30.465.10">
    <property type="match status" value="1"/>
</dbReference>
<dbReference type="Pfam" id="PF08031">
    <property type="entry name" value="BBE"/>
    <property type="match status" value="1"/>
</dbReference>
<comment type="caution">
    <text evidence="4">The sequence shown here is derived from an EMBL/GenBank/DDBJ whole genome shotgun (WGS) entry which is preliminary data.</text>
</comment>
<keyword evidence="2" id="KW-0274">FAD</keyword>
<dbReference type="InterPro" id="IPR012951">
    <property type="entry name" value="BBE"/>
</dbReference>
<protein>
    <recommendedName>
        <fullName evidence="3">Berberine/berberine-like domain-containing protein</fullName>
    </recommendedName>
</protein>